<evidence type="ECO:0000259" key="2">
    <source>
        <dbReference type="Pfam" id="PF14510"/>
    </source>
</evidence>
<reference evidence="3 4" key="2">
    <citation type="journal article" date="2017" name="Nature">
        <title>The Apostasia genome and the evolution of orchids.</title>
        <authorList>
            <person name="Zhang G.Q."/>
            <person name="Liu K.W."/>
            <person name="Li Z."/>
            <person name="Lohaus R."/>
            <person name="Hsiao Y.Y."/>
            <person name="Niu S.C."/>
            <person name="Wang J.Y."/>
            <person name="Lin Y.C."/>
            <person name="Xu Q."/>
            <person name="Chen L.J."/>
            <person name="Yoshida K."/>
            <person name="Fujiwara S."/>
            <person name="Wang Z.W."/>
            <person name="Zhang Y.Q."/>
            <person name="Mitsuda N."/>
            <person name="Wang M."/>
            <person name="Liu G.H."/>
            <person name="Pecoraro L."/>
            <person name="Huang H.X."/>
            <person name="Xiao X.J."/>
            <person name="Lin M."/>
            <person name="Wu X.Y."/>
            <person name="Wu W.L."/>
            <person name="Chen Y.Y."/>
            <person name="Chang S.B."/>
            <person name="Sakamoto S."/>
            <person name="Ohme-Takagi M."/>
            <person name="Yagi M."/>
            <person name="Zeng S.J."/>
            <person name="Shen C.Y."/>
            <person name="Yeh C.M."/>
            <person name="Luo Y.B."/>
            <person name="Tsai W.C."/>
            <person name="Van de Peer Y."/>
            <person name="Liu Z.J."/>
        </authorList>
    </citation>
    <scope>NUCLEOTIDE SEQUENCE [LARGE SCALE GENOMIC DNA]</scope>
    <source>
        <tissue evidence="3">The whole plant</tissue>
    </source>
</reference>
<proteinExistence type="predicted"/>
<accession>A0A2I0XAC2</accession>
<dbReference type="EMBL" id="KZ502024">
    <property type="protein sequence ID" value="PKU84877.1"/>
    <property type="molecule type" value="Genomic_DNA"/>
</dbReference>
<dbReference type="AlphaFoldDB" id="A0A2I0XAC2"/>
<keyword evidence="4" id="KW-1185">Reference proteome</keyword>
<evidence type="ECO:0000313" key="4">
    <source>
        <dbReference type="Proteomes" id="UP000233837"/>
    </source>
</evidence>
<dbReference type="PANTHER" id="PTHR48040">
    <property type="entry name" value="PLEIOTROPIC DRUG RESISTANCE PROTEIN 1-LIKE ISOFORM X1"/>
    <property type="match status" value="1"/>
</dbReference>
<feature type="domain" description="Pleiotropic ABC efflux transporter N-terminal" evidence="2">
    <location>
        <begin position="99"/>
        <end position="134"/>
    </location>
</feature>
<protein>
    <submittedName>
        <fullName evidence="3">ABC transporter G family member 37</fullName>
    </submittedName>
</protein>
<dbReference type="Proteomes" id="UP000233837">
    <property type="component" value="Unassembled WGS sequence"/>
</dbReference>
<name>A0A2I0XAC2_9ASPA</name>
<evidence type="ECO:0000313" key="3">
    <source>
        <dbReference type="EMBL" id="PKU84877.1"/>
    </source>
</evidence>
<evidence type="ECO:0000256" key="1">
    <source>
        <dbReference type="SAM" id="MobiDB-lite"/>
    </source>
</evidence>
<feature type="region of interest" description="Disordered" evidence="1">
    <location>
        <begin position="1"/>
        <end position="20"/>
    </location>
</feature>
<reference evidence="3 4" key="1">
    <citation type="journal article" date="2016" name="Sci. Rep.">
        <title>The Dendrobium catenatum Lindl. genome sequence provides insights into polysaccharide synthase, floral development and adaptive evolution.</title>
        <authorList>
            <person name="Zhang G.Q."/>
            <person name="Xu Q."/>
            <person name="Bian C."/>
            <person name="Tsai W.C."/>
            <person name="Yeh C.M."/>
            <person name="Liu K.W."/>
            <person name="Yoshida K."/>
            <person name="Zhang L.S."/>
            <person name="Chang S.B."/>
            <person name="Chen F."/>
            <person name="Shi Y."/>
            <person name="Su Y.Y."/>
            <person name="Zhang Y.Q."/>
            <person name="Chen L.J."/>
            <person name="Yin Y."/>
            <person name="Lin M."/>
            <person name="Huang H."/>
            <person name="Deng H."/>
            <person name="Wang Z.W."/>
            <person name="Zhu S.L."/>
            <person name="Zhao X."/>
            <person name="Deng C."/>
            <person name="Niu S.C."/>
            <person name="Huang J."/>
            <person name="Wang M."/>
            <person name="Liu G.H."/>
            <person name="Yang H.J."/>
            <person name="Xiao X.J."/>
            <person name="Hsiao Y.Y."/>
            <person name="Wu W.L."/>
            <person name="Chen Y.Y."/>
            <person name="Mitsuda N."/>
            <person name="Ohme-Takagi M."/>
            <person name="Luo Y.B."/>
            <person name="Van de Peer Y."/>
            <person name="Liu Z.J."/>
        </authorList>
    </citation>
    <scope>NUCLEOTIDE SEQUENCE [LARGE SCALE GENOMIC DNA]</scope>
    <source>
        <tissue evidence="3">The whole plant</tissue>
    </source>
</reference>
<dbReference type="InterPro" id="IPR029481">
    <property type="entry name" value="ABC_trans_N"/>
</dbReference>
<dbReference type="Pfam" id="PF14510">
    <property type="entry name" value="ABC_trans_N"/>
    <property type="match status" value="1"/>
</dbReference>
<organism evidence="3 4">
    <name type="scientific">Dendrobium catenatum</name>
    <dbReference type="NCBI Taxonomy" id="906689"/>
    <lineage>
        <taxon>Eukaryota</taxon>
        <taxon>Viridiplantae</taxon>
        <taxon>Streptophyta</taxon>
        <taxon>Embryophyta</taxon>
        <taxon>Tracheophyta</taxon>
        <taxon>Spermatophyta</taxon>
        <taxon>Magnoliopsida</taxon>
        <taxon>Liliopsida</taxon>
        <taxon>Asparagales</taxon>
        <taxon>Orchidaceae</taxon>
        <taxon>Epidendroideae</taxon>
        <taxon>Malaxideae</taxon>
        <taxon>Dendrobiinae</taxon>
        <taxon>Dendrobium</taxon>
    </lineage>
</organism>
<sequence length="168" mass="19070">MAEPSSPFDKTSSNSWSLSSIIGDEGGADTIENDLGDHNDEELQLQWGAIERLPTRRRLRLSLLKLPEGEHGIMRVVDVTQIEAVERHLFIEKLVKNVEEDNQKLLKKLRERIRRVGVKLPTIAIRYKNLSVDARCEGLTRGCRINSREAEVSILKDVSGILKPARYN</sequence>
<dbReference type="PANTHER" id="PTHR48040:SF18">
    <property type="entry name" value="PLEIOTROPIC DRUG RESISTANCE PROTEIN 3-LIKE ISOFORM X1"/>
    <property type="match status" value="1"/>
</dbReference>
<gene>
    <name evidence="3" type="primary">ABCG37</name>
    <name evidence="3" type="ORF">MA16_Dca014073</name>
</gene>